<accession>A0A1H0K5X6</accession>
<dbReference type="SUPFAM" id="SSF51182">
    <property type="entry name" value="RmlC-like cupins"/>
    <property type="match status" value="1"/>
</dbReference>
<dbReference type="AlphaFoldDB" id="A0A1H0K5X6"/>
<dbReference type="OrthoDB" id="8265259at2"/>
<evidence type="ECO:0000313" key="2">
    <source>
        <dbReference type="Proteomes" id="UP000199317"/>
    </source>
</evidence>
<gene>
    <name evidence="1" type="ORF">SAMN04489708_10194</name>
</gene>
<reference evidence="2" key="1">
    <citation type="submission" date="2016-10" db="EMBL/GenBank/DDBJ databases">
        <authorList>
            <person name="Varghese N."/>
            <person name="Submissions S."/>
        </authorList>
    </citation>
    <scope>NUCLEOTIDE SEQUENCE [LARGE SCALE GENOMIC DNA]</scope>
    <source>
        <strain evidence="2">DSM 17101</strain>
    </source>
</reference>
<evidence type="ECO:0000313" key="1">
    <source>
        <dbReference type="EMBL" id="SDO51192.1"/>
    </source>
</evidence>
<sequence length="110" mass="11465">MALQHAHSAEVVSVRPLGAALAGTATSAIIKAAQLEVIRAVLPAGRELRQHETPGELTIQCIEGEAELHTASGASLLRTGDLVHLQAHAVHSLRGLTDASLLLTLCLVPE</sequence>
<dbReference type="RefSeq" id="WP_092831752.1">
    <property type="nucleotide sequence ID" value="NZ_CP028290.1"/>
</dbReference>
<dbReference type="Proteomes" id="UP000199317">
    <property type="component" value="Unassembled WGS sequence"/>
</dbReference>
<organism evidence="1 2">
    <name type="scientific">Paracidovorax cattleyae</name>
    <dbReference type="NCBI Taxonomy" id="80868"/>
    <lineage>
        <taxon>Bacteria</taxon>
        <taxon>Pseudomonadati</taxon>
        <taxon>Pseudomonadota</taxon>
        <taxon>Betaproteobacteria</taxon>
        <taxon>Burkholderiales</taxon>
        <taxon>Comamonadaceae</taxon>
        <taxon>Paracidovorax</taxon>
    </lineage>
</organism>
<proteinExistence type="predicted"/>
<keyword evidence="2" id="KW-1185">Reference proteome</keyword>
<evidence type="ECO:0008006" key="3">
    <source>
        <dbReference type="Google" id="ProtNLM"/>
    </source>
</evidence>
<protein>
    <recommendedName>
        <fullName evidence="3">Cupin domain protein</fullName>
    </recommendedName>
</protein>
<dbReference type="InterPro" id="IPR014710">
    <property type="entry name" value="RmlC-like_jellyroll"/>
</dbReference>
<dbReference type="EMBL" id="FNJL01000001">
    <property type="protein sequence ID" value="SDO51192.1"/>
    <property type="molecule type" value="Genomic_DNA"/>
</dbReference>
<dbReference type="Gene3D" id="2.60.120.10">
    <property type="entry name" value="Jelly Rolls"/>
    <property type="match status" value="1"/>
</dbReference>
<dbReference type="InterPro" id="IPR011051">
    <property type="entry name" value="RmlC_Cupin_sf"/>
</dbReference>
<name>A0A1H0K5X6_9BURK</name>